<comment type="caution">
    <text evidence="1">The sequence shown here is derived from an EMBL/GenBank/DDBJ whole genome shotgun (WGS) entry which is preliminary data.</text>
</comment>
<reference evidence="1" key="2">
    <citation type="submission" date="2023-05" db="EMBL/GenBank/DDBJ databases">
        <authorList>
            <person name="Fouks B."/>
        </authorList>
    </citation>
    <scope>NUCLEOTIDE SEQUENCE</scope>
    <source>
        <strain evidence="1">Stay&amp;Tobe</strain>
        <tissue evidence="1">Testes</tissue>
    </source>
</reference>
<proteinExistence type="predicted"/>
<gene>
    <name evidence="1" type="ORF">L9F63_010138</name>
</gene>
<name>A0AAD8AHY3_DIPPU</name>
<feature type="non-terminal residue" evidence="1">
    <location>
        <position position="131"/>
    </location>
</feature>
<dbReference type="Proteomes" id="UP001233999">
    <property type="component" value="Unassembled WGS sequence"/>
</dbReference>
<reference evidence="1" key="1">
    <citation type="journal article" date="2023" name="IScience">
        <title>Live-bearing cockroach genome reveals convergent evolutionary mechanisms linked to viviparity in insects and beyond.</title>
        <authorList>
            <person name="Fouks B."/>
            <person name="Harrison M.C."/>
            <person name="Mikhailova A.A."/>
            <person name="Marchal E."/>
            <person name="English S."/>
            <person name="Carruthers M."/>
            <person name="Jennings E.C."/>
            <person name="Chiamaka E.L."/>
            <person name="Frigard R.A."/>
            <person name="Pippel M."/>
            <person name="Attardo G.M."/>
            <person name="Benoit J.B."/>
            <person name="Bornberg-Bauer E."/>
            <person name="Tobe S.S."/>
        </authorList>
    </citation>
    <scope>NUCLEOTIDE SEQUENCE</scope>
    <source>
        <strain evidence="1">Stay&amp;Tobe</strain>
    </source>
</reference>
<dbReference type="EMBL" id="JASPKZ010000814">
    <property type="protein sequence ID" value="KAJ9599376.1"/>
    <property type="molecule type" value="Genomic_DNA"/>
</dbReference>
<evidence type="ECO:0000313" key="1">
    <source>
        <dbReference type="EMBL" id="KAJ9599376.1"/>
    </source>
</evidence>
<accession>A0AAD8AHY3</accession>
<feature type="non-terminal residue" evidence="1">
    <location>
        <position position="1"/>
    </location>
</feature>
<keyword evidence="2" id="KW-1185">Reference proteome</keyword>
<sequence length="131" mass="14745">DENLELMIRSIPFNVNGIVILKKIRGHTFFEINVIMNESAYLRALTVVIIQQATMLICLCCQGSLFRGNTNIGEMKLPETLMAQININYSFIHIVYIDSGGCPSVLLSFRGDENYNERSRKPINTIGLGFS</sequence>
<protein>
    <submittedName>
        <fullName evidence="1">Uncharacterized protein</fullName>
    </submittedName>
</protein>
<organism evidence="1 2">
    <name type="scientific">Diploptera punctata</name>
    <name type="common">Pacific beetle cockroach</name>
    <dbReference type="NCBI Taxonomy" id="6984"/>
    <lineage>
        <taxon>Eukaryota</taxon>
        <taxon>Metazoa</taxon>
        <taxon>Ecdysozoa</taxon>
        <taxon>Arthropoda</taxon>
        <taxon>Hexapoda</taxon>
        <taxon>Insecta</taxon>
        <taxon>Pterygota</taxon>
        <taxon>Neoptera</taxon>
        <taxon>Polyneoptera</taxon>
        <taxon>Dictyoptera</taxon>
        <taxon>Blattodea</taxon>
        <taxon>Blaberoidea</taxon>
        <taxon>Blaberidae</taxon>
        <taxon>Diplopterinae</taxon>
        <taxon>Diploptera</taxon>
    </lineage>
</organism>
<dbReference type="AlphaFoldDB" id="A0AAD8AHY3"/>
<evidence type="ECO:0000313" key="2">
    <source>
        <dbReference type="Proteomes" id="UP001233999"/>
    </source>
</evidence>